<dbReference type="Proteomes" id="UP000499080">
    <property type="component" value="Unassembled WGS sequence"/>
</dbReference>
<reference evidence="1 2" key="1">
    <citation type="journal article" date="2019" name="Sci. Rep.">
        <title>Orb-weaving spider Araneus ventricosus genome elucidates the spidroin gene catalogue.</title>
        <authorList>
            <person name="Kono N."/>
            <person name="Nakamura H."/>
            <person name="Ohtoshi R."/>
            <person name="Moran D.A.P."/>
            <person name="Shinohara A."/>
            <person name="Yoshida Y."/>
            <person name="Fujiwara M."/>
            <person name="Mori M."/>
            <person name="Tomita M."/>
            <person name="Arakawa K."/>
        </authorList>
    </citation>
    <scope>NUCLEOTIDE SEQUENCE [LARGE SCALE GENOMIC DNA]</scope>
</reference>
<accession>A0A4Y2JCA8</accession>
<name>A0A4Y2JCA8_ARAVE</name>
<dbReference type="EMBL" id="BGPR01003345">
    <property type="protein sequence ID" value="GBM86872.1"/>
    <property type="molecule type" value="Genomic_DNA"/>
</dbReference>
<sequence length="75" mass="8684">MLPLTKAKLLTEKVPIFVSMPERYWTLFFHARGIMDPALQAYLDNLMEANEKEKEGRPPTPMEMDTCAKLEELDV</sequence>
<proteinExistence type="predicted"/>
<gene>
    <name evidence="1" type="ORF">AVEN_159717_1</name>
</gene>
<protein>
    <submittedName>
        <fullName evidence="1">Uncharacterized protein</fullName>
    </submittedName>
</protein>
<evidence type="ECO:0000313" key="2">
    <source>
        <dbReference type="Proteomes" id="UP000499080"/>
    </source>
</evidence>
<organism evidence="1 2">
    <name type="scientific">Araneus ventricosus</name>
    <name type="common">Orbweaver spider</name>
    <name type="synonym">Epeira ventricosa</name>
    <dbReference type="NCBI Taxonomy" id="182803"/>
    <lineage>
        <taxon>Eukaryota</taxon>
        <taxon>Metazoa</taxon>
        <taxon>Ecdysozoa</taxon>
        <taxon>Arthropoda</taxon>
        <taxon>Chelicerata</taxon>
        <taxon>Arachnida</taxon>
        <taxon>Araneae</taxon>
        <taxon>Araneomorphae</taxon>
        <taxon>Entelegynae</taxon>
        <taxon>Araneoidea</taxon>
        <taxon>Araneidae</taxon>
        <taxon>Araneus</taxon>
    </lineage>
</organism>
<evidence type="ECO:0000313" key="1">
    <source>
        <dbReference type="EMBL" id="GBM86872.1"/>
    </source>
</evidence>
<keyword evidence="2" id="KW-1185">Reference proteome</keyword>
<comment type="caution">
    <text evidence="1">The sequence shown here is derived from an EMBL/GenBank/DDBJ whole genome shotgun (WGS) entry which is preliminary data.</text>
</comment>
<dbReference type="AlphaFoldDB" id="A0A4Y2JCA8"/>